<dbReference type="EC" id="2.6.1.9" evidence="4"/>
<evidence type="ECO:0000256" key="5">
    <source>
        <dbReference type="ARBA" id="ARBA00022576"/>
    </source>
</evidence>
<dbReference type="eggNOG" id="KOG0633">
    <property type="taxonomic scope" value="Eukaryota"/>
</dbReference>
<keyword evidence="6" id="KW-0028">Amino-acid biosynthesis</keyword>
<name>Q6CLF0_KLULA</name>
<evidence type="ECO:0000259" key="12">
    <source>
        <dbReference type="Pfam" id="PF00155"/>
    </source>
</evidence>
<dbReference type="HAMAP" id="MF_01023">
    <property type="entry name" value="HisC_aminotrans_2"/>
    <property type="match status" value="1"/>
</dbReference>
<feature type="domain" description="Aminotransferase class I/classII large" evidence="12">
    <location>
        <begin position="30"/>
        <end position="376"/>
    </location>
</feature>
<proteinExistence type="inferred from homology"/>
<evidence type="ECO:0000256" key="3">
    <source>
        <dbReference type="ARBA" id="ARBA00008392"/>
    </source>
</evidence>
<dbReference type="Proteomes" id="UP000000598">
    <property type="component" value="Chromosome F"/>
</dbReference>
<protein>
    <recommendedName>
        <fullName evidence="4">histidinol-phosphate transaminase</fullName>
        <ecNumber evidence="4">2.6.1.9</ecNumber>
    </recommendedName>
    <alternativeName>
        <fullName evidence="10">Imidazole acetol-phosphate transaminase</fullName>
    </alternativeName>
</protein>
<dbReference type="InterPro" id="IPR015424">
    <property type="entry name" value="PyrdxlP-dep_Trfase"/>
</dbReference>
<dbReference type="InterPro" id="IPR004839">
    <property type="entry name" value="Aminotransferase_I/II_large"/>
</dbReference>
<organism evidence="13 14">
    <name type="scientific">Kluyveromyces lactis (strain ATCC 8585 / CBS 2359 / DSM 70799 / NBRC 1267 / NRRL Y-1140 / WM37)</name>
    <name type="common">Yeast</name>
    <name type="synonym">Candida sphaerica</name>
    <dbReference type="NCBI Taxonomy" id="284590"/>
    <lineage>
        <taxon>Eukaryota</taxon>
        <taxon>Fungi</taxon>
        <taxon>Dikarya</taxon>
        <taxon>Ascomycota</taxon>
        <taxon>Saccharomycotina</taxon>
        <taxon>Saccharomycetes</taxon>
        <taxon>Saccharomycetales</taxon>
        <taxon>Saccharomycetaceae</taxon>
        <taxon>Kluyveromyces</taxon>
    </lineage>
</organism>
<dbReference type="Gene3D" id="3.90.1150.10">
    <property type="entry name" value="Aspartate Aminotransferase, domain 1"/>
    <property type="match status" value="1"/>
</dbReference>
<dbReference type="FunCoup" id="Q6CLF0">
    <property type="interactions" value="214"/>
</dbReference>
<dbReference type="InterPro" id="IPR001917">
    <property type="entry name" value="Aminotrans_II_pyridoxalP_BS"/>
</dbReference>
<keyword evidence="8" id="KW-0663">Pyridoxal phosphate</keyword>
<dbReference type="InParanoid" id="Q6CLF0"/>
<gene>
    <name evidence="13" type="ORF">KLLA0_F03509g</name>
</gene>
<dbReference type="InterPro" id="IPR015421">
    <property type="entry name" value="PyrdxlP-dep_Trfase_major"/>
</dbReference>
<evidence type="ECO:0000256" key="4">
    <source>
        <dbReference type="ARBA" id="ARBA00012748"/>
    </source>
</evidence>
<dbReference type="GO" id="GO:0004400">
    <property type="term" value="F:histidinol-phosphate transaminase activity"/>
    <property type="evidence" value="ECO:0007669"/>
    <property type="project" value="UniProtKB-EC"/>
</dbReference>
<dbReference type="STRING" id="284590.Q6CLF0"/>
<evidence type="ECO:0000256" key="8">
    <source>
        <dbReference type="ARBA" id="ARBA00022898"/>
    </source>
</evidence>
<evidence type="ECO:0000256" key="6">
    <source>
        <dbReference type="ARBA" id="ARBA00022605"/>
    </source>
</evidence>
<comment type="similarity">
    <text evidence="3">Belongs to the class-II pyridoxal-phosphate-dependent aminotransferase family.</text>
</comment>
<dbReference type="PROSITE" id="PS00599">
    <property type="entry name" value="AA_TRANSFER_CLASS_2"/>
    <property type="match status" value="1"/>
</dbReference>
<evidence type="ECO:0000256" key="11">
    <source>
        <dbReference type="ARBA" id="ARBA00047481"/>
    </source>
</evidence>
<comment type="catalytic activity">
    <reaction evidence="11">
        <text>L-histidinol phosphate + 2-oxoglutarate = 3-(imidazol-4-yl)-2-oxopropyl phosphate + L-glutamate</text>
        <dbReference type="Rhea" id="RHEA:23744"/>
        <dbReference type="ChEBI" id="CHEBI:16810"/>
        <dbReference type="ChEBI" id="CHEBI:29985"/>
        <dbReference type="ChEBI" id="CHEBI:57766"/>
        <dbReference type="ChEBI" id="CHEBI:57980"/>
        <dbReference type="EC" id="2.6.1.9"/>
    </reaction>
</comment>
<keyword evidence="7" id="KW-0808">Transferase</keyword>
<dbReference type="EMBL" id="CR382126">
    <property type="protein sequence ID" value="CAG97947.1"/>
    <property type="molecule type" value="Genomic_DNA"/>
</dbReference>
<dbReference type="OMA" id="NFVQFGR"/>
<dbReference type="GO" id="GO:0030170">
    <property type="term" value="F:pyridoxal phosphate binding"/>
    <property type="evidence" value="ECO:0007669"/>
    <property type="project" value="InterPro"/>
</dbReference>
<dbReference type="HOGENOM" id="CLU_017584_3_1_1"/>
<evidence type="ECO:0000256" key="10">
    <source>
        <dbReference type="ARBA" id="ARBA00030262"/>
    </source>
</evidence>
<evidence type="ECO:0000256" key="1">
    <source>
        <dbReference type="ARBA" id="ARBA00001933"/>
    </source>
</evidence>
<keyword evidence="5" id="KW-0032">Aminotransferase</keyword>
<sequence length="387" mass="43031">MTFDIAKVVRPKILNLEPYRCARDDFQEGILLDANENPYGPTIQEYNVDSLLHRYPDPHQLEFKKLLSDYRNKTSIFKDQNLKPLDADNLCLGVGSDESIDALIRACCVPAKEKILIAPATYGMYTICSQVNDVEYVTVPLLLSEEDKFQIDEEKILETLQNDPSIKLVFITSPGNPTGTFIDVNRIEKILSQWQTGLVVVDEAYIDFVEGSDKGSLAPLATKYENIAVLQTLSKSFGLAGIRLGVTYTSKAMSRVLNSMKAPYNISCSTAEVALKAVQPKNLKLMEENAATVKKEKLRVLKELTSSPYVSQLGGLDANFILLNINNGDNALTKKLYERLAVESAVITRYRGNEPGCAGGLRITIGTKQENDVLIKEFRKHLALIMA</sequence>
<dbReference type="PANTHER" id="PTHR42885:SF2">
    <property type="entry name" value="HISTIDINOL-PHOSPHATE AMINOTRANSFERASE"/>
    <property type="match status" value="1"/>
</dbReference>
<dbReference type="Pfam" id="PF00155">
    <property type="entry name" value="Aminotran_1_2"/>
    <property type="match status" value="1"/>
</dbReference>
<dbReference type="CDD" id="cd00609">
    <property type="entry name" value="AAT_like"/>
    <property type="match status" value="1"/>
</dbReference>
<dbReference type="NCBIfam" id="TIGR01141">
    <property type="entry name" value="hisC"/>
    <property type="match status" value="1"/>
</dbReference>
<evidence type="ECO:0000256" key="2">
    <source>
        <dbReference type="ARBA" id="ARBA00005011"/>
    </source>
</evidence>
<dbReference type="AlphaFoldDB" id="Q6CLF0"/>
<evidence type="ECO:0000256" key="7">
    <source>
        <dbReference type="ARBA" id="ARBA00022679"/>
    </source>
</evidence>
<keyword evidence="9" id="KW-0368">Histidine biosynthesis</keyword>
<dbReference type="InterPro" id="IPR015422">
    <property type="entry name" value="PyrdxlP-dep_Trfase_small"/>
</dbReference>
<comment type="cofactor">
    <cofactor evidence="1">
        <name>pyridoxal 5'-phosphate</name>
        <dbReference type="ChEBI" id="CHEBI:597326"/>
    </cofactor>
</comment>
<dbReference type="PANTHER" id="PTHR42885">
    <property type="entry name" value="HISTIDINOL-PHOSPHATE AMINOTRANSFERASE-RELATED"/>
    <property type="match status" value="1"/>
</dbReference>
<evidence type="ECO:0000313" key="13">
    <source>
        <dbReference type="EMBL" id="CAG97947.1"/>
    </source>
</evidence>
<comment type="pathway">
    <text evidence="2">Amino-acid biosynthesis; L-histidine biosynthesis; L-histidine from 5-phospho-alpha-D-ribose 1-diphosphate: step 7/9.</text>
</comment>
<dbReference type="GO" id="GO:0000105">
    <property type="term" value="P:L-histidine biosynthetic process"/>
    <property type="evidence" value="ECO:0007669"/>
    <property type="project" value="UniProtKB-KW"/>
</dbReference>
<dbReference type="Gene3D" id="3.40.640.10">
    <property type="entry name" value="Type I PLP-dependent aspartate aminotransferase-like (Major domain)"/>
    <property type="match status" value="1"/>
</dbReference>
<evidence type="ECO:0000313" key="14">
    <source>
        <dbReference type="Proteomes" id="UP000000598"/>
    </source>
</evidence>
<dbReference type="SUPFAM" id="SSF53383">
    <property type="entry name" value="PLP-dependent transferases"/>
    <property type="match status" value="1"/>
</dbReference>
<accession>Q6CLF0</accession>
<dbReference type="InterPro" id="IPR005861">
    <property type="entry name" value="HisP_aminotrans"/>
</dbReference>
<dbReference type="PaxDb" id="284590-Q6CLF0"/>
<dbReference type="KEGG" id="kla:KLLA0_F03509g"/>
<evidence type="ECO:0000256" key="9">
    <source>
        <dbReference type="ARBA" id="ARBA00023102"/>
    </source>
</evidence>
<reference evidence="13 14" key="1">
    <citation type="journal article" date="2004" name="Nature">
        <title>Genome evolution in yeasts.</title>
        <authorList>
            <consortium name="Genolevures"/>
            <person name="Dujon B."/>
            <person name="Sherman D."/>
            <person name="Fischer G."/>
            <person name="Durrens P."/>
            <person name="Casaregola S."/>
            <person name="Lafontaine I."/>
            <person name="de Montigny J."/>
            <person name="Marck C."/>
            <person name="Neuveglise C."/>
            <person name="Talla E."/>
            <person name="Goffard N."/>
            <person name="Frangeul L."/>
            <person name="Aigle M."/>
            <person name="Anthouard V."/>
            <person name="Babour A."/>
            <person name="Barbe V."/>
            <person name="Barnay S."/>
            <person name="Blanchin S."/>
            <person name="Beckerich J.M."/>
            <person name="Beyne E."/>
            <person name="Bleykasten C."/>
            <person name="Boisrame A."/>
            <person name="Boyer J."/>
            <person name="Cattolico L."/>
            <person name="Confanioleri F."/>
            <person name="de Daruvar A."/>
            <person name="Despons L."/>
            <person name="Fabre E."/>
            <person name="Fairhead C."/>
            <person name="Ferry-Dumazet H."/>
            <person name="Groppi A."/>
            <person name="Hantraye F."/>
            <person name="Hennequin C."/>
            <person name="Jauniaux N."/>
            <person name="Joyet P."/>
            <person name="Kachouri R."/>
            <person name="Kerrest A."/>
            <person name="Koszul R."/>
            <person name="Lemaire M."/>
            <person name="Lesur I."/>
            <person name="Ma L."/>
            <person name="Muller H."/>
            <person name="Nicaud J.M."/>
            <person name="Nikolski M."/>
            <person name="Oztas S."/>
            <person name="Ozier-Kalogeropoulos O."/>
            <person name="Pellenz S."/>
            <person name="Potier S."/>
            <person name="Richard G.F."/>
            <person name="Straub M.L."/>
            <person name="Suleau A."/>
            <person name="Swennene D."/>
            <person name="Tekaia F."/>
            <person name="Wesolowski-Louvel M."/>
            <person name="Westhof E."/>
            <person name="Wirth B."/>
            <person name="Zeniou-Meyer M."/>
            <person name="Zivanovic I."/>
            <person name="Bolotin-Fukuhara M."/>
            <person name="Thierry A."/>
            <person name="Bouchier C."/>
            <person name="Caudron B."/>
            <person name="Scarpelli C."/>
            <person name="Gaillardin C."/>
            <person name="Weissenbach J."/>
            <person name="Wincker P."/>
            <person name="Souciet J.L."/>
        </authorList>
    </citation>
    <scope>NUCLEOTIDE SEQUENCE [LARGE SCALE GENOMIC DNA]</scope>
    <source>
        <strain evidence="14">ATCC 8585 / CBS 2359 / DSM 70799 / NBRC 1267 / NRRL Y-1140 / WM37</strain>
    </source>
</reference>
<keyword evidence="14" id="KW-1185">Reference proteome</keyword>